<dbReference type="InterPro" id="IPR031905">
    <property type="entry name" value="Flotillin_C"/>
</dbReference>
<dbReference type="GO" id="GO:0031410">
    <property type="term" value="C:cytoplasmic vesicle"/>
    <property type="evidence" value="ECO:0007669"/>
    <property type="project" value="TreeGrafter"/>
</dbReference>
<dbReference type="InterPro" id="IPR001107">
    <property type="entry name" value="Band_7"/>
</dbReference>
<dbReference type="SMART" id="SM00244">
    <property type="entry name" value="PHB"/>
    <property type="match status" value="1"/>
</dbReference>
<organism evidence="7 8">
    <name type="scientific">Glossina fuscipes</name>
    <dbReference type="NCBI Taxonomy" id="7396"/>
    <lineage>
        <taxon>Eukaryota</taxon>
        <taxon>Metazoa</taxon>
        <taxon>Ecdysozoa</taxon>
        <taxon>Arthropoda</taxon>
        <taxon>Hexapoda</taxon>
        <taxon>Insecta</taxon>
        <taxon>Pterygota</taxon>
        <taxon>Neoptera</taxon>
        <taxon>Endopterygota</taxon>
        <taxon>Diptera</taxon>
        <taxon>Brachycera</taxon>
        <taxon>Muscomorpha</taxon>
        <taxon>Hippoboscoidea</taxon>
        <taxon>Glossinidae</taxon>
        <taxon>Glossina</taxon>
    </lineage>
</organism>
<dbReference type="AlphaFoldDB" id="A0A9C6DTJ0"/>
<dbReference type="GO" id="GO:0002020">
    <property type="term" value="F:protease binding"/>
    <property type="evidence" value="ECO:0007669"/>
    <property type="project" value="TreeGrafter"/>
</dbReference>
<dbReference type="GO" id="GO:0045807">
    <property type="term" value="P:positive regulation of endocytosis"/>
    <property type="evidence" value="ECO:0007669"/>
    <property type="project" value="TreeGrafter"/>
</dbReference>
<comment type="subcellular location">
    <subcellularLocation>
        <location evidence="1">Membrane</location>
    </subcellularLocation>
</comment>
<evidence type="ECO:0000256" key="5">
    <source>
        <dbReference type="SAM" id="Coils"/>
    </source>
</evidence>
<dbReference type="Pfam" id="PF15975">
    <property type="entry name" value="Flot"/>
    <property type="match status" value="1"/>
</dbReference>
<dbReference type="GeneID" id="119638652"/>
<evidence type="ECO:0000256" key="4">
    <source>
        <dbReference type="RuleBase" id="RU366054"/>
    </source>
</evidence>
<gene>
    <name evidence="8" type="primary">LOC119638652</name>
</gene>
<evidence type="ECO:0000256" key="2">
    <source>
        <dbReference type="ARBA" id="ARBA00007161"/>
    </source>
</evidence>
<proteinExistence type="inferred from homology"/>
<dbReference type="InterPro" id="IPR036013">
    <property type="entry name" value="Band_7/SPFH_dom_sf"/>
</dbReference>
<keyword evidence="3" id="KW-0472">Membrane</keyword>
<dbReference type="GO" id="GO:2000049">
    <property type="term" value="P:positive regulation of cell-cell adhesion mediated by cadherin"/>
    <property type="evidence" value="ECO:0007669"/>
    <property type="project" value="TreeGrafter"/>
</dbReference>
<keyword evidence="7" id="KW-1185">Reference proteome</keyword>
<accession>A0A9C6DTJ0</accession>
<evidence type="ECO:0000313" key="8">
    <source>
        <dbReference type="RefSeq" id="XP_037891485.1"/>
    </source>
</evidence>
<evidence type="ECO:0000256" key="1">
    <source>
        <dbReference type="ARBA" id="ARBA00004370"/>
    </source>
</evidence>
<dbReference type="SUPFAM" id="SSF117892">
    <property type="entry name" value="Band 7/SPFH domain"/>
    <property type="match status" value="1"/>
</dbReference>
<evidence type="ECO:0000259" key="6">
    <source>
        <dbReference type="SMART" id="SM00244"/>
    </source>
</evidence>
<dbReference type="GO" id="GO:0070528">
    <property type="term" value="P:protein kinase C signaling"/>
    <property type="evidence" value="ECO:0007669"/>
    <property type="project" value="TreeGrafter"/>
</dbReference>
<feature type="coiled-coil region" evidence="5">
    <location>
        <begin position="249"/>
        <end position="292"/>
    </location>
</feature>
<dbReference type="PANTHER" id="PTHR13806:SF46">
    <property type="entry name" value="FLOTILLIN-1-RELATED"/>
    <property type="match status" value="1"/>
</dbReference>
<dbReference type="InterPro" id="IPR027705">
    <property type="entry name" value="Flotillin_fam"/>
</dbReference>
<evidence type="ECO:0000256" key="3">
    <source>
        <dbReference type="ARBA" id="ARBA00023136"/>
    </source>
</evidence>
<evidence type="ECO:0000313" key="7">
    <source>
        <dbReference type="Proteomes" id="UP000092443"/>
    </source>
</evidence>
<dbReference type="Gene3D" id="3.30.479.30">
    <property type="entry name" value="Band 7 domain"/>
    <property type="match status" value="1"/>
</dbReference>
<sequence>MSCGFVTCGPNEALVVSGCCYMKPLLVPGGRAFVWPCVQQVQRISLNTMTLQVESPCVYTSQGVPISVTGIAQVKVEGQNEDMLLTACEQFLDKDEDEISHIALVTLEGHQRAIMGSMTVEEIYKDRKKFSKQVFEVASSDLANMGITVVSYTIKDIRDEEGEAKGYLKALGMARTAEVKRDARIGEAEARSEAQIKEAIAEEQRMASRFLNDTEIAKAQRDFELKKAAYDVEVQTKKAEAELAYELQAAKTKQRIKEEQMQVKVVERTQEIAVQQQEIQRREKELESTIRRPAEAEKFKLEKLAEANKIKIIIEAEAEAESIKIRGEAEAYAISAKAKAEAEQMAAKAEAWREYREAAMVEMLLDTLPKVAAEVAAPLSQAKKITMVSGGQGEIGAAKLTGEVLQIVNKVPELVKSITGVDIARVRLLE</sequence>
<keyword evidence="5" id="KW-0175">Coiled coil</keyword>
<dbReference type="GO" id="GO:0072659">
    <property type="term" value="P:protein localization to plasma membrane"/>
    <property type="evidence" value="ECO:0007669"/>
    <property type="project" value="TreeGrafter"/>
</dbReference>
<dbReference type="Pfam" id="PF01145">
    <property type="entry name" value="Band_7"/>
    <property type="match status" value="1"/>
</dbReference>
<dbReference type="PANTHER" id="PTHR13806">
    <property type="entry name" value="FLOTILLIN-RELATED"/>
    <property type="match status" value="1"/>
</dbReference>
<reference evidence="8" key="1">
    <citation type="submission" date="2025-08" db="UniProtKB">
        <authorList>
            <consortium name="RefSeq"/>
        </authorList>
    </citation>
    <scope>IDENTIFICATION</scope>
    <source>
        <tissue evidence="8">Whole body pupa</tissue>
    </source>
</reference>
<dbReference type="GO" id="GO:1901890">
    <property type="term" value="P:positive regulation of cell junction assembly"/>
    <property type="evidence" value="ECO:0007669"/>
    <property type="project" value="TreeGrafter"/>
</dbReference>
<comment type="similarity">
    <text evidence="2 4">Belongs to the band 7/mec-2 family. Flotillin subfamily.</text>
</comment>
<dbReference type="Proteomes" id="UP000092443">
    <property type="component" value="Unplaced"/>
</dbReference>
<dbReference type="GO" id="GO:0016600">
    <property type="term" value="C:flotillin complex"/>
    <property type="evidence" value="ECO:0007669"/>
    <property type="project" value="TreeGrafter"/>
</dbReference>
<name>A0A9C6DTJ0_9MUSC</name>
<protein>
    <submittedName>
        <fullName evidence="8">Flotillin-1 isoform X2</fullName>
    </submittedName>
</protein>
<dbReference type="CDD" id="cd03399">
    <property type="entry name" value="SPFH_flotillin"/>
    <property type="match status" value="1"/>
</dbReference>
<dbReference type="RefSeq" id="XP_037891485.1">
    <property type="nucleotide sequence ID" value="XM_038035557.1"/>
</dbReference>
<feature type="domain" description="Band 7" evidence="6">
    <location>
        <begin position="87"/>
        <end position="273"/>
    </location>
</feature>
<dbReference type="GO" id="GO:0002090">
    <property type="term" value="P:regulation of receptor internalization"/>
    <property type="evidence" value="ECO:0007669"/>
    <property type="project" value="TreeGrafter"/>
</dbReference>